<comment type="pathway">
    <text evidence="8">Amino-acid metabolism; tryptophan metabolism.</text>
</comment>
<name>A0A5S4GXC2_9ACTN</name>
<dbReference type="OrthoDB" id="9770681at2"/>
<evidence type="ECO:0000256" key="4">
    <source>
        <dbReference type="ARBA" id="ARBA00022827"/>
    </source>
</evidence>
<evidence type="ECO:0000256" key="1">
    <source>
        <dbReference type="ARBA" id="ARBA00001974"/>
    </source>
</evidence>
<dbReference type="InterPro" id="IPR009075">
    <property type="entry name" value="AcylCo_DH/oxidase_C"/>
</dbReference>
<reference evidence="15 16" key="1">
    <citation type="submission" date="2019-05" db="EMBL/GenBank/DDBJ databases">
        <title>Draft genome sequence of Actinomadura geliboluensis A8036.</title>
        <authorList>
            <person name="Saricaoglu S."/>
            <person name="Isik K."/>
        </authorList>
    </citation>
    <scope>NUCLEOTIDE SEQUENCE [LARGE SCALE GENOMIC DNA]</scope>
    <source>
        <strain evidence="15 16">A8036</strain>
    </source>
</reference>
<evidence type="ECO:0000256" key="10">
    <source>
        <dbReference type="ARBA" id="ARBA00049493"/>
    </source>
</evidence>
<dbReference type="InterPro" id="IPR006089">
    <property type="entry name" value="Acyl-CoA_DH_CS"/>
</dbReference>
<keyword evidence="3 11" id="KW-0285">Flavoprotein</keyword>
<dbReference type="PANTHER" id="PTHR42807">
    <property type="entry name" value="GLUTARYL-COA DEHYDROGENASE, MITOCHONDRIAL"/>
    <property type="match status" value="1"/>
</dbReference>
<dbReference type="SUPFAM" id="SSF56645">
    <property type="entry name" value="Acyl-CoA dehydrogenase NM domain-like"/>
    <property type="match status" value="1"/>
</dbReference>
<evidence type="ECO:0000313" key="16">
    <source>
        <dbReference type="Proteomes" id="UP000305238"/>
    </source>
</evidence>
<keyword evidence="4 11" id="KW-0274">FAD</keyword>
<keyword evidence="6 11" id="KW-0560">Oxidoreductase</keyword>
<dbReference type="InterPro" id="IPR036250">
    <property type="entry name" value="AcylCo_DH-like_C"/>
</dbReference>
<dbReference type="InterPro" id="IPR013786">
    <property type="entry name" value="AcylCoA_DH/ox_N"/>
</dbReference>
<evidence type="ECO:0000259" key="14">
    <source>
        <dbReference type="Pfam" id="PF02771"/>
    </source>
</evidence>
<dbReference type="GO" id="GO:0004361">
    <property type="term" value="F:glutaryl-CoA dehydrogenase activity"/>
    <property type="evidence" value="ECO:0007669"/>
    <property type="project" value="UniProtKB-EC"/>
</dbReference>
<comment type="catalytic activity">
    <reaction evidence="10">
        <text>glutaryl-CoA + oxidized [electron-transfer flavoprotein] + 2 H(+) = (2E)-butenoyl-CoA + reduced [electron-transfer flavoprotein] + CO2</text>
        <dbReference type="Rhea" id="RHEA:13389"/>
        <dbReference type="Rhea" id="RHEA-COMP:10685"/>
        <dbReference type="Rhea" id="RHEA-COMP:10686"/>
        <dbReference type="ChEBI" id="CHEBI:15378"/>
        <dbReference type="ChEBI" id="CHEBI:16526"/>
        <dbReference type="ChEBI" id="CHEBI:57332"/>
        <dbReference type="ChEBI" id="CHEBI:57378"/>
        <dbReference type="ChEBI" id="CHEBI:57692"/>
        <dbReference type="ChEBI" id="CHEBI:58307"/>
        <dbReference type="EC" id="1.3.8.6"/>
    </reaction>
</comment>
<dbReference type="Pfam" id="PF02770">
    <property type="entry name" value="Acyl-CoA_dh_M"/>
    <property type="match status" value="1"/>
</dbReference>
<evidence type="ECO:0000313" key="15">
    <source>
        <dbReference type="EMBL" id="TMR37114.1"/>
    </source>
</evidence>
<dbReference type="InterPro" id="IPR037069">
    <property type="entry name" value="AcylCoA_DH/ox_N_sf"/>
</dbReference>
<evidence type="ECO:0000256" key="8">
    <source>
        <dbReference type="ARBA" id="ARBA00037927"/>
    </source>
</evidence>
<dbReference type="Gene3D" id="1.10.540.10">
    <property type="entry name" value="Acyl-CoA dehydrogenase/oxidase, N-terminal domain"/>
    <property type="match status" value="1"/>
</dbReference>
<dbReference type="Proteomes" id="UP000305238">
    <property type="component" value="Unassembled WGS sequence"/>
</dbReference>
<evidence type="ECO:0000256" key="5">
    <source>
        <dbReference type="ARBA" id="ARBA00022946"/>
    </source>
</evidence>
<comment type="caution">
    <text evidence="15">The sequence shown here is derived from an EMBL/GenBank/DDBJ whole genome shotgun (WGS) entry which is preliminary data.</text>
</comment>
<sequence length="395" mass="42223">MTSASDRAVELRPLDFLDIDGLLSDEERDIRDTVRGFVEDRVVPHAGDWFEEASIPRGLPRELGALGVLGMHLEGYGCAGTSATAYGLACMELEAGDSGVRSMVSVQGSLAMFAIWRWGSEEQKRRWLPGMATGETVGCFGLTEPDAGSDPGAMRTRARRDGGDWILDGRKMWITNGSIADVAVVWARTDEGVRGFLVPAGTPGFSAPEIRKKLSLRASITSELVLDGVRLPADAVLPEVSSLRGPLSCLNEARYGIVWGAAGAARACFEAALKYAGERTAFGKPIAGTQIQQQKLAHMALEVNRATLLALHLGRLKDAGRLRPEQVSMGKLGNVNAALDVARSARQVLGANGISLEYPVIRHMNNLESVVTYEGTADVHALVIGGALTGVQAFR</sequence>
<dbReference type="PROSITE" id="PS00072">
    <property type="entry name" value="ACYL_COA_DH_1"/>
    <property type="match status" value="1"/>
</dbReference>
<organism evidence="15 16">
    <name type="scientific">Actinomadura geliboluensis</name>
    <dbReference type="NCBI Taxonomy" id="882440"/>
    <lineage>
        <taxon>Bacteria</taxon>
        <taxon>Bacillati</taxon>
        <taxon>Actinomycetota</taxon>
        <taxon>Actinomycetes</taxon>
        <taxon>Streptosporangiales</taxon>
        <taxon>Thermomonosporaceae</taxon>
        <taxon>Actinomadura</taxon>
    </lineage>
</organism>
<dbReference type="Gene3D" id="2.40.110.10">
    <property type="entry name" value="Butyryl-CoA Dehydrogenase, subunit A, domain 2"/>
    <property type="match status" value="1"/>
</dbReference>
<feature type="domain" description="Acyl-CoA dehydrogenase/oxidase N-terminal" evidence="14">
    <location>
        <begin position="24"/>
        <end position="135"/>
    </location>
</feature>
<feature type="domain" description="Acyl-CoA dehydrogenase/oxidase C-terminal" evidence="12">
    <location>
        <begin position="248"/>
        <end position="386"/>
    </location>
</feature>
<comment type="similarity">
    <text evidence="2 11">Belongs to the acyl-CoA dehydrogenase family.</text>
</comment>
<dbReference type="GO" id="GO:0033539">
    <property type="term" value="P:fatty acid beta-oxidation using acyl-CoA dehydrogenase"/>
    <property type="evidence" value="ECO:0007669"/>
    <property type="project" value="TreeGrafter"/>
</dbReference>
<dbReference type="RefSeq" id="WP_138637864.1">
    <property type="nucleotide sequence ID" value="NZ_JASWDG010000010.1"/>
</dbReference>
<comment type="pathway">
    <text evidence="7">Amino-acid metabolism; lysine degradation.</text>
</comment>
<gene>
    <name evidence="15" type="ORF">ETD96_19295</name>
</gene>
<evidence type="ECO:0000256" key="6">
    <source>
        <dbReference type="ARBA" id="ARBA00023002"/>
    </source>
</evidence>
<dbReference type="Pfam" id="PF00441">
    <property type="entry name" value="Acyl-CoA_dh_1"/>
    <property type="match status" value="1"/>
</dbReference>
<evidence type="ECO:0000256" key="2">
    <source>
        <dbReference type="ARBA" id="ARBA00009347"/>
    </source>
</evidence>
<dbReference type="InterPro" id="IPR006091">
    <property type="entry name" value="Acyl-CoA_Oxase/DH_mid-dom"/>
</dbReference>
<dbReference type="GO" id="GO:0000062">
    <property type="term" value="F:fatty-acyl-CoA binding"/>
    <property type="evidence" value="ECO:0007669"/>
    <property type="project" value="TreeGrafter"/>
</dbReference>
<dbReference type="InterPro" id="IPR046373">
    <property type="entry name" value="Acyl-CoA_Oxase/DH_mid-dom_sf"/>
</dbReference>
<keyword evidence="16" id="KW-1185">Reference proteome</keyword>
<proteinExistence type="inferred from homology"/>
<keyword evidence="5" id="KW-0809">Transit peptide</keyword>
<dbReference type="GO" id="GO:0046949">
    <property type="term" value="P:fatty-acyl-CoA biosynthetic process"/>
    <property type="evidence" value="ECO:0007669"/>
    <property type="project" value="TreeGrafter"/>
</dbReference>
<dbReference type="FunFam" id="1.10.540.10:FF:000026">
    <property type="entry name" value="Acyl-CoA dehydrogenase medium chain"/>
    <property type="match status" value="1"/>
</dbReference>
<dbReference type="Pfam" id="PF02771">
    <property type="entry name" value="Acyl-CoA_dh_N"/>
    <property type="match status" value="1"/>
</dbReference>
<dbReference type="SUPFAM" id="SSF47203">
    <property type="entry name" value="Acyl-CoA dehydrogenase C-terminal domain-like"/>
    <property type="match status" value="1"/>
</dbReference>
<evidence type="ECO:0000259" key="13">
    <source>
        <dbReference type="Pfam" id="PF02770"/>
    </source>
</evidence>
<dbReference type="EMBL" id="VCKZ01000134">
    <property type="protein sequence ID" value="TMR37114.1"/>
    <property type="molecule type" value="Genomic_DNA"/>
</dbReference>
<dbReference type="InterPro" id="IPR009100">
    <property type="entry name" value="AcylCoA_DH/oxidase_NM_dom_sf"/>
</dbReference>
<evidence type="ECO:0000256" key="7">
    <source>
        <dbReference type="ARBA" id="ARBA00037899"/>
    </source>
</evidence>
<dbReference type="AlphaFoldDB" id="A0A5S4GXC2"/>
<evidence type="ECO:0000259" key="12">
    <source>
        <dbReference type="Pfam" id="PF00441"/>
    </source>
</evidence>
<dbReference type="PANTHER" id="PTHR42807:SF1">
    <property type="entry name" value="GLUTARYL-COA DEHYDROGENASE, MITOCHONDRIAL"/>
    <property type="match status" value="1"/>
</dbReference>
<dbReference type="Gene3D" id="1.20.140.10">
    <property type="entry name" value="Butyryl-CoA Dehydrogenase, subunit A, domain 3"/>
    <property type="match status" value="1"/>
</dbReference>
<evidence type="ECO:0000256" key="11">
    <source>
        <dbReference type="RuleBase" id="RU362125"/>
    </source>
</evidence>
<comment type="cofactor">
    <cofactor evidence="1 11">
        <name>FAD</name>
        <dbReference type="ChEBI" id="CHEBI:57692"/>
    </cofactor>
</comment>
<accession>A0A5S4GXC2</accession>
<evidence type="ECO:0000256" key="3">
    <source>
        <dbReference type="ARBA" id="ARBA00022630"/>
    </source>
</evidence>
<dbReference type="InterPro" id="IPR052033">
    <property type="entry name" value="Glutaryl-CoA_DH_mitochondrial"/>
</dbReference>
<protein>
    <recommendedName>
        <fullName evidence="9">glutaryl-CoA dehydrogenase (ETF)</fullName>
        <ecNumber evidence="9">1.3.8.6</ecNumber>
    </recommendedName>
</protein>
<feature type="domain" description="Acyl-CoA oxidase/dehydrogenase middle" evidence="13">
    <location>
        <begin position="139"/>
        <end position="229"/>
    </location>
</feature>
<evidence type="ECO:0000256" key="9">
    <source>
        <dbReference type="ARBA" id="ARBA00039033"/>
    </source>
</evidence>
<dbReference type="EC" id="1.3.8.6" evidence="9"/>
<dbReference type="GO" id="GO:0050660">
    <property type="term" value="F:flavin adenine dinucleotide binding"/>
    <property type="evidence" value="ECO:0007669"/>
    <property type="project" value="InterPro"/>
</dbReference>
<dbReference type="FunFam" id="2.40.110.10:FF:000002">
    <property type="entry name" value="Acyl-CoA dehydrogenase fadE12"/>
    <property type="match status" value="1"/>
</dbReference>